<evidence type="ECO:0000313" key="2">
    <source>
        <dbReference type="EMBL" id="KAF4452663.1"/>
    </source>
</evidence>
<accession>A0A8H4KN03</accession>
<keyword evidence="3" id="KW-1185">Reference proteome</keyword>
<dbReference type="AlphaFoldDB" id="A0A8H4KN03"/>
<protein>
    <recommendedName>
        <fullName evidence="1">Heterokaryon incompatibility domain-containing protein</fullName>
    </recommendedName>
</protein>
<gene>
    <name evidence="2" type="ORF">F53441_4531</name>
</gene>
<evidence type="ECO:0000313" key="3">
    <source>
        <dbReference type="Proteomes" id="UP000605986"/>
    </source>
</evidence>
<comment type="caution">
    <text evidence="2">The sequence shown here is derived from an EMBL/GenBank/DDBJ whole genome shotgun (WGS) entry which is preliminary data.</text>
</comment>
<dbReference type="InterPro" id="IPR010730">
    <property type="entry name" value="HET"/>
</dbReference>
<reference evidence="2" key="1">
    <citation type="submission" date="2020-01" db="EMBL/GenBank/DDBJ databases">
        <title>Identification and distribution of gene clusters putatively required for synthesis of sphingolipid metabolism inhibitors in phylogenetically diverse species of the filamentous fungus Fusarium.</title>
        <authorList>
            <person name="Kim H.-S."/>
            <person name="Busman M."/>
            <person name="Brown D.W."/>
            <person name="Divon H."/>
            <person name="Uhlig S."/>
            <person name="Proctor R.H."/>
        </authorList>
    </citation>
    <scope>NUCLEOTIDE SEQUENCE</scope>
    <source>
        <strain evidence="2">NRRL 53441</strain>
    </source>
</reference>
<sequence>MHRLLKFPLLSLTPRLFSRSISQASSSRLYKPLNPKTSEIRLLKIPPNPSSEFELVTVSLDDKPKYAALSYLWGDPQNYGAVTIEGNTVRIPDNLASAFLYILSDEAFRSQQHVKYIWADAICINQKDLDERSQQVKLMRPNLQTTDDRDYIYGLLGVSGIPITPNYAPENTTSHVYTKYITGWLKAACAQQTGHVHSPLAFLAFAGTGKFGRSDLPSWVPNFAEKQEMSTPWCYSTSDFRSADEGTPGLFLKDSEVYPYTVEETQSLFTWGIDMGTDLIDNAMNLAMVITYFNMDKTQSVRKTWDSNWDNDILRMAFPTTNLVQFGLTPNILKELSSWDLERRRVAVSSIMPVLYSYQFFETSRGDLGAADYELAEGDRLVVLRL</sequence>
<dbReference type="InterPro" id="IPR052895">
    <property type="entry name" value="HetReg/Transcr_Mod"/>
</dbReference>
<dbReference type="PANTHER" id="PTHR24148:SF73">
    <property type="entry name" value="HET DOMAIN PROTEIN (AFU_ORTHOLOGUE AFUA_8G01020)"/>
    <property type="match status" value="1"/>
</dbReference>
<dbReference type="OrthoDB" id="2157530at2759"/>
<name>A0A8H4KN03_9HYPO</name>
<dbReference type="Pfam" id="PF06985">
    <property type="entry name" value="HET"/>
    <property type="match status" value="1"/>
</dbReference>
<dbReference type="PANTHER" id="PTHR24148">
    <property type="entry name" value="ANKYRIN REPEAT DOMAIN-CONTAINING PROTEIN 39 HOMOLOG-RELATED"/>
    <property type="match status" value="1"/>
</dbReference>
<proteinExistence type="predicted"/>
<evidence type="ECO:0000259" key="1">
    <source>
        <dbReference type="Pfam" id="PF06985"/>
    </source>
</evidence>
<feature type="domain" description="Heterokaryon incompatibility" evidence="1">
    <location>
        <begin position="66"/>
        <end position="140"/>
    </location>
</feature>
<organism evidence="2 3">
    <name type="scientific">Fusarium austroafricanum</name>
    <dbReference type="NCBI Taxonomy" id="2364996"/>
    <lineage>
        <taxon>Eukaryota</taxon>
        <taxon>Fungi</taxon>
        <taxon>Dikarya</taxon>
        <taxon>Ascomycota</taxon>
        <taxon>Pezizomycotina</taxon>
        <taxon>Sordariomycetes</taxon>
        <taxon>Hypocreomycetidae</taxon>
        <taxon>Hypocreales</taxon>
        <taxon>Nectriaceae</taxon>
        <taxon>Fusarium</taxon>
        <taxon>Fusarium concolor species complex</taxon>
    </lineage>
</organism>
<dbReference type="EMBL" id="JAADJG010000178">
    <property type="protein sequence ID" value="KAF4452663.1"/>
    <property type="molecule type" value="Genomic_DNA"/>
</dbReference>
<dbReference type="Proteomes" id="UP000605986">
    <property type="component" value="Unassembled WGS sequence"/>
</dbReference>